<feature type="transmembrane region" description="Helical" evidence="6">
    <location>
        <begin position="289"/>
        <end position="308"/>
    </location>
</feature>
<dbReference type="GO" id="GO:0005886">
    <property type="term" value="C:plasma membrane"/>
    <property type="evidence" value="ECO:0007669"/>
    <property type="project" value="UniProtKB-SubCell"/>
</dbReference>
<feature type="transmembrane region" description="Helical" evidence="6">
    <location>
        <begin position="374"/>
        <end position="397"/>
    </location>
</feature>
<evidence type="ECO:0000313" key="8">
    <source>
        <dbReference type="Proteomes" id="UP000199475"/>
    </source>
</evidence>
<dbReference type="InterPro" id="IPR036259">
    <property type="entry name" value="MFS_trans_sf"/>
</dbReference>
<dbReference type="Gene3D" id="1.20.1250.20">
    <property type="entry name" value="MFS general substrate transporter like domains"/>
    <property type="match status" value="1"/>
</dbReference>
<reference evidence="7 8" key="1">
    <citation type="submission" date="2016-10" db="EMBL/GenBank/DDBJ databases">
        <authorList>
            <person name="de Groot N.N."/>
        </authorList>
    </citation>
    <scope>NUCLEOTIDE SEQUENCE [LARGE SCALE GENOMIC DNA]</scope>
    <source>
        <strain evidence="7 8">CGMCC 1.9159</strain>
    </source>
</reference>
<keyword evidence="4 6" id="KW-1133">Transmembrane helix</keyword>
<organism evidence="7 8">
    <name type="scientific">Tessaracoccus oleiagri</name>
    <dbReference type="NCBI Taxonomy" id="686624"/>
    <lineage>
        <taxon>Bacteria</taxon>
        <taxon>Bacillati</taxon>
        <taxon>Actinomycetota</taxon>
        <taxon>Actinomycetes</taxon>
        <taxon>Propionibacteriales</taxon>
        <taxon>Propionibacteriaceae</taxon>
        <taxon>Tessaracoccus</taxon>
    </lineage>
</organism>
<evidence type="ECO:0000256" key="5">
    <source>
        <dbReference type="ARBA" id="ARBA00023136"/>
    </source>
</evidence>
<feature type="transmembrane region" description="Helical" evidence="6">
    <location>
        <begin position="315"/>
        <end position="333"/>
    </location>
</feature>
<evidence type="ECO:0000256" key="3">
    <source>
        <dbReference type="ARBA" id="ARBA00022692"/>
    </source>
</evidence>
<protein>
    <submittedName>
        <fullName evidence="7">MFS-type transporter involved in bile tolerance, Atg22 family</fullName>
    </submittedName>
</protein>
<name>A0A1G9HAY5_9ACTN</name>
<comment type="subcellular location">
    <subcellularLocation>
        <location evidence="1">Cell membrane</location>
        <topology evidence="1">Multi-pass membrane protein</topology>
    </subcellularLocation>
</comment>
<dbReference type="SUPFAM" id="SSF103473">
    <property type="entry name" value="MFS general substrate transporter"/>
    <property type="match status" value="1"/>
</dbReference>
<evidence type="ECO:0000256" key="4">
    <source>
        <dbReference type="ARBA" id="ARBA00022989"/>
    </source>
</evidence>
<keyword evidence="2" id="KW-1003">Cell membrane</keyword>
<evidence type="ECO:0000256" key="6">
    <source>
        <dbReference type="SAM" id="Phobius"/>
    </source>
</evidence>
<keyword evidence="8" id="KW-1185">Reference proteome</keyword>
<dbReference type="EMBL" id="FNGP01000001">
    <property type="protein sequence ID" value="SDL10045.1"/>
    <property type="molecule type" value="Genomic_DNA"/>
</dbReference>
<evidence type="ECO:0000256" key="2">
    <source>
        <dbReference type="ARBA" id="ARBA00022475"/>
    </source>
</evidence>
<dbReference type="AlphaFoldDB" id="A0A1G9HAY5"/>
<feature type="transmembrane region" description="Helical" evidence="6">
    <location>
        <begin position="188"/>
        <end position="207"/>
    </location>
</feature>
<dbReference type="PANTHER" id="PTHR23513">
    <property type="entry name" value="INTEGRAL MEMBRANE EFFLUX PROTEIN-RELATED"/>
    <property type="match status" value="1"/>
</dbReference>
<proteinExistence type="predicted"/>
<evidence type="ECO:0000256" key="1">
    <source>
        <dbReference type="ARBA" id="ARBA00004651"/>
    </source>
</evidence>
<feature type="transmembrane region" description="Helical" evidence="6">
    <location>
        <begin position="49"/>
        <end position="72"/>
    </location>
</feature>
<dbReference type="RefSeq" id="WP_093248059.1">
    <property type="nucleotide sequence ID" value="NZ_FNGP01000001.1"/>
</dbReference>
<feature type="transmembrane region" description="Helical" evidence="6">
    <location>
        <begin position="152"/>
        <end position="176"/>
    </location>
</feature>
<dbReference type="Proteomes" id="UP000199475">
    <property type="component" value="Unassembled WGS sequence"/>
</dbReference>
<feature type="transmembrane region" description="Helical" evidence="6">
    <location>
        <begin position="403"/>
        <end position="425"/>
    </location>
</feature>
<accession>A0A1G9HAY5</accession>
<feature type="transmembrane region" description="Helical" evidence="6">
    <location>
        <begin position="248"/>
        <end position="269"/>
    </location>
</feature>
<sequence length="446" mass="47455">MEFWRALRRLWHHVGFRRLLLLRTLSQAGDGTLQVGIASYILFSPQSQPNAWAIAGVLAVSLLPYTILGPLVSPLLDRWPRRNIALCSDLVRTGLALLIGALIFTGQTSGWGILVMMLALLVALSINRFMLAGLSAGLQHTVDPDEYLSASSIVPTLGPLGVVIGGVLGFGTRFVLAGTLEAHQADGVVFLLSAALFVCSTLVASRFPRRGLGPEHEHATAVHLRAVLTGLADAAAHIRRRPAAWTGLLSMTASRVLFSAFSIMVILIARNVWHPVDDPEAALGDLSMWGLLTGAGFLLAAGLVPTLVRHLGLRNTVVVLLVLGAVAQAVTTFTDAKWAVLVVSFLIGLVAQSVKICVDGLVQAHVGERYKGRAFTFYDMGFNGAFVVAAVLVAALLPPDGDSPAAFAAMALGYLFLAGLFIWASTKIGVEDFDRGTEDLRARAAN</sequence>
<keyword evidence="5 6" id="KW-0472">Membrane</keyword>
<evidence type="ECO:0000313" key="7">
    <source>
        <dbReference type="EMBL" id="SDL10045.1"/>
    </source>
</evidence>
<dbReference type="OrthoDB" id="3688258at2"/>
<gene>
    <name evidence="7" type="ORF">SAMN04488242_0191</name>
</gene>
<dbReference type="STRING" id="686624.SAMN04488242_0191"/>
<dbReference type="PANTHER" id="PTHR23513:SF17">
    <property type="entry name" value="MEMBRANE PROTEIN"/>
    <property type="match status" value="1"/>
</dbReference>
<feature type="transmembrane region" description="Helical" evidence="6">
    <location>
        <begin position="110"/>
        <end position="131"/>
    </location>
</feature>
<feature type="transmembrane region" description="Helical" evidence="6">
    <location>
        <begin position="20"/>
        <end position="43"/>
    </location>
</feature>
<feature type="transmembrane region" description="Helical" evidence="6">
    <location>
        <begin position="339"/>
        <end position="362"/>
    </location>
</feature>
<keyword evidence="3 6" id="KW-0812">Transmembrane</keyword>
<dbReference type="CDD" id="cd06173">
    <property type="entry name" value="MFS_MefA_like"/>
    <property type="match status" value="1"/>
</dbReference>